<feature type="compositionally biased region" description="Basic residues" evidence="1">
    <location>
        <begin position="373"/>
        <end position="382"/>
    </location>
</feature>
<dbReference type="OrthoDB" id="10448955at2759"/>
<accession>A0A5B0NK46</accession>
<protein>
    <submittedName>
        <fullName evidence="2">Uncharacterized protein</fullName>
    </submittedName>
</protein>
<gene>
    <name evidence="2" type="ORF">PGT21_001416</name>
</gene>
<sequence>MTSLLNIRGSRYVDTPILVNPDGSIQVEFIDNNIPSLNPLNPRFFPKYSIVAKPMDLATATGGSWLTYYGRFDPSTSTDTINVTAHASYWENNCPSFMRNRGAPQISGDIRFRTIHPRLTARSLNGSPSTAAIKPGQLYGPISTPSYVTCNGIDPVDYRIFLNTSGSVDHSLFPEFIYTVPGKILLLNSPSPPTLNYYLDMVAKVCRASDQIEDSTDKTFTSGVGLVTFICKPNEDEPDEIKTNKKRDLSIHVTHTDWDPILTGHNQVLGVSPIATSTGTVSANASTSTPQPSPSNKGRRFVSFDEKELQPIRQTIPEAGEGSSLRLDSQDKCEGTSRSAKPEINLSLSDDLPMDLSPNIKGKGKAPETSTPSKKKRSAPSH</sequence>
<keyword evidence="3" id="KW-1185">Reference proteome</keyword>
<organism evidence="2 3">
    <name type="scientific">Puccinia graminis f. sp. tritici</name>
    <dbReference type="NCBI Taxonomy" id="56615"/>
    <lineage>
        <taxon>Eukaryota</taxon>
        <taxon>Fungi</taxon>
        <taxon>Dikarya</taxon>
        <taxon>Basidiomycota</taxon>
        <taxon>Pucciniomycotina</taxon>
        <taxon>Pucciniomycetes</taxon>
        <taxon>Pucciniales</taxon>
        <taxon>Pucciniaceae</taxon>
        <taxon>Puccinia</taxon>
    </lineage>
</organism>
<feature type="compositionally biased region" description="Polar residues" evidence="1">
    <location>
        <begin position="279"/>
        <end position="296"/>
    </location>
</feature>
<evidence type="ECO:0000313" key="3">
    <source>
        <dbReference type="Proteomes" id="UP000324748"/>
    </source>
</evidence>
<feature type="region of interest" description="Disordered" evidence="1">
    <location>
        <begin position="279"/>
        <end position="299"/>
    </location>
</feature>
<feature type="compositionally biased region" description="Low complexity" evidence="1">
    <location>
        <begin position="346"/>
        <end position="358"/>
    </location>
</feature>
<comment type="caution">
    <text evidence="2">The sequence shown here is derived from an EMBL/GenBank/DDBJ whole genome shotgun (WGS) entry which is preliminary data.</text>
</comment>
<dbReference type="Proteomes" id="UP000324748">
    <property type="component" value="Unassembled WGS sequence"/>
</dbReference>
<proteinExistence type="predicted"/>
<feature type="region of interest" description="Disordered" evidence="1">
    <location>
        <begin position="313"/>
        <end position="382"/>
    </location>
</feature>
<dbReference type="AlphaFoldDB" id="A0A5B0NK46"/>
<evidence type="ECO:0000256" key="1">
    <source>
        <dbReference type="SAM" id="MobiDB-lite"/>
    </source>
</evidence>
<dbReference type="EMBL" id="VSWC01000093">
    <property type="protein sequence ID" value="KAA1088942.1"/>
    <property type="molecule type" value="Genomic_DNA"/>
</dbReference>
<reference evidence="2 3" key="1">
    <citation type="submission" date="2019-05" db="EMBL/GenBank/DDBJ databases">
        <title>Emergence of the Ug99 lineage of the wheat stem rust pathogen through somatic hybridization.</title>
        <authorList>
            <person name="Li F."/>
            <person name="Upadhyaya N.M."/>
            <person name="Sperschneider J."/>
            <person name="Matny O."/>
            <person name="Nguyen-Phuc H."/>
            <person name="Mago R."/>
            <person name="Raley C."/>
            <person name="Miller M.E."/>
            <person name="Silverstein K.A.T."/>
            <person name="Henningsen E."/>
            <person name="Hirsch C.D."/>
            <person name="Visser B."/>
            <person name="Pretorius Z.A."/>
            <person name="Steffenson B.J."/>
            <person name="Schwessinger B."/>
            <person name="Dodds P.N."/>
            <person name="Figueroa M."/>
        </authorList>
    </citation>
    <scope>NUCLEOTIDE SEQUENCE [LARGE SCALE GENOMIC DNA]</scope>
    <source>
        <strain evidence="2">21-0</strain>
    </source>
</reference>
<evidence type="ECO:0000313" key="2">
    <source>
        <dbReference type="EMBL" id="KAA1088942.1"/>
    </source>
</evidence>
<name>A0A5B0NK46_PUCGR</name>